<comment type="caution">
    <text evidence="1">The sequence shown here is derived from an EMBL/GenBank/DDBJ whole genome shotgun (WGS) entry which is preliminary data.</text>
</comment>
<reference evidence="1" key="1">
    <citation type="submission" date="2021-02" db="EMBL/GenBank/DDBJ databases">
        <authorList>
            <person name="Dougan E. K."/>
            <person name="Rhodes N."/>
            <person name="Thang M."/>
            <person name="Chan C."/>
        </authorList>
    </citation>
    <scope>NUCLEOTIDE SEQUENCE</scope>
</reference>
<keyword evidence="2" id="KW-1185">Reference proteome</keyword>
<dbReference type="Gene3D" id="1.25.10.10">
    <property type="entry name" value="Leucine-rich Repeat Variant"/>
    <property type="match status" value="1"/>
</dbReference>
<sequence>MAAMQVHAQDHTLLSLGIQILGDLADLPLVRTAFAACGGWDWLLPMLESTRDSLDLQIDGVRLLAQLCRGGSFGEASSARVGAALEKVLQRHSHHERLLYWGLWAVQQLHGASSLLAPLWASIEGDSSANAGIAVSALKSLGGLAWGQGDGAGPEQAPPVIDAVLHVMRHHQDNTPEILLEGAAVLGRTAAYAAEHEELPQLLKAGSTAVAALLDLLRARAAVPEMAQRVLEAFAEILEVCGRGDAGQPPVPVLRRSICEGLFGSPAEAGAGGSASGVLGLGLLSKVSAEHESNTRFQGVVMWVAGLAHGASAIVREMDLHPSSYSVQMSAMRTLAVLYGDHLDLEVSDQNRAARAAGLQAVIRAMSVFPENVVLMQNGCYALSMIVDHGLDDRVVSEDTFVACLRAAIQALLLSQGSYDDSYSVFHLRQESARLIAAVCAAAPGLGQWLLQQGSEVLLSKALMGTADSIVSGRRDTPQMEEALQFEMLALTHIVGPTAAIAGALQRWGSEKPSVARASADAVAELVRRNHPPIVEELRRGNAAQGSVGAQLAAAMQAHKGDEELQSRLQLALGFTGAAPESPPTTR</sequence>
<evidence type="ECO:0000313" key="1">
    <source>
        <dbReference type="EMBL" id="CAE8634517.1"/>
    </source>
</evidence>
<dbReference type="InterPro" id="IPR016024">
    <property type="entry name" value="ARM-type_fold"/>
</dbReference>
<organism evidence="1 2">
    <name type="scientific">Polarella glacialis</name>
    <name type="common">Dinoflagellate</name>
    <dbReference type="NCBI Taxonomy" id="89957"/>
    <lineage>
        <taxon>Eukaryota</taxon>
        <taxon>Sar</taxon>
        <taxon>Alveolata</taxon>
        <taxon>Dinophyceae</taxon>
        <taxon>Suessiales</taxon>
        <taxon>Suessiaceae</taxon>
        <taxon>Polarella</taxon>
    </lineage>
</organism>
<dbReference type="EMBL" id="CAJNNV010031043">
    <property type="protein sequence ID" value="CAE8634517.1"/>
    <property type="molecule type" value="Genomic_DNA"/>
</dbReference>
<dbReference type="OrthoDB" id="436373at2759"/>
<name>A0A813HA25_POLGL</name>
<proteinExistence type="predicted"/>
<dbReference type="SUPFAM" id="SSF48371">
    <property type="entry name" value="ARM repeat"/>
    <property type="match status" value="1"/>
</dbReference>
<dbReference type="InterPro" id="IPR011989">
    <property type="entry name" value="ARM-like"/>
</dbReference>
<protein>
    <submittedName>
        <fullName evidence="1">Uncharacterized protein</fullName>
    </submittedName>
</protein>
<dbReference type="AlphaFoldDB" id="A0A813HA25"/>
<accession>A0A813HA25</accession>
<dbReference type="Proteomes" id="UP000654075">
    <property type="component" value="Unassembled WGS sequence"/>
</dbReference>
<gene>
    <name evidence="1" type="ORF">PGLA1383_LOCUS50166</name>
</gene>
<evidence type="ECO:0000313" key="2">
    <source>
        <dbReference type="Proteomes" id="UP000654075"/>
    </source>
</evidence>